<dbReference type="InterPro" id="IPR023346">
    <property type="entry name" value="Lysozyme-like_dom_sf"/>
</dbReference>
<sequence length="918" mass="93287">MTGSSQVEWILKLVDRVSAPAQRVEKQLGLVERILGRIDRAAMVSGGGFGGMADKAERAASRTAKAWERTNSVISNTRQRLQGAATAALGIGASLYGAGLLGKSIVDAGAYKQDQLTSLSAMLGSRQKGAALFAKAQAFAAATPFSTQQVLDATKQAVGSGFTDRQAIPLVKLAGSLASGNNMPLDQAMLAFQALRGGDFGQAFGVGQGFSNFNINREQLVKAGLKFDKQGSYQGTVSQGLAAVRQIIQQRYGNSMDEQSKNLSGLGSTLASRPQDLFMSLVDGNGNSKALAPVQQLMSNLADLTDFSKPPGSRIQSRFESSVTKLFGALFNPLVGATGGTTGEKLINSLLDRLDAFSTWWAQYGPGILSNAQAFGSGLVSIFGVIKTAASPFMWLIDKLAILGGSGSGGFAHLVGQIAGLALAWRALNVLTGGSAGGLMGGLGSLIFGKKDSGGGSSGGKDAASTDSSSSGGLVGSIADALGKAGMEKQGEWLGAIGAAASGDFSQLGTLVGGTILEKTETLRKKISLASKRAWRLYRSGAGLDVAWKSASRILGLGGQAAASAAGQAAGAVAANAASGAVAGAGGTAAAGVAGGAAAAGAAGTMVSRTKGFLGKLLGPVKALGGVMGAALLSPVGLAVAGVATVAAVGVLAYNNWKPFHDLVDQTWSNIKQGAGIAGNWFGTQWANFSNMVNGADNTVNTWGGGVQRSLGLNTVAANTMQNTSAAALTTVAQNLGIDPQALLAVAYKESGLDPSKVNKDPKSRAAGLLQFLPSTAAEYGLPEGTMQRMTAAQQIPYIQRYLTDHGVRSGMGLEQIYSAVFGGNASRAGSVLYRAGSDGYDHNKGLDTNGDGQITSAEAAQAALSAFQQAGLKFNQTIVLAGPVTPEGINDIGRITQESVLAAQASQNTEAGGGARR</sequence>
<evidence type="ECO:0000259" key="1">
    <source>
        <dbReference type="Pfam" id="PF01464"/>
    </source>
</evidence>
<evidence type="ECO:0000313" key="3">
    <source>
        <dbReference type="Proteomes" id="UP000603865"/>
    </source>
</evidence>
<proteinExistence type="predicted"/>
<reference evidence="2" key="2">
    <citation type="submission" date="2020-09" db="EMBL/GenBank/DDBJ databases">
        <authorList>
            <person name="Sun Q."/>
            <person name="Ohkuma M."/>
        </authorList>
    </citation>
    <scope>NUCLEOTIDE SEQUENCE</scope>
    <source>
        <strain evidence="2">JCM 31311</strain>
    </source>
</reference>
<dbReference type="Gene3D" id="1.10.530.10">
    <property type="match status" value="1"/>
</dbReference>
<evidence type="ECO:0000313" key="2">
    <source>
        <dbReference type="EMBL" id="GGR00312.1"/>
    </source>
</evidence>
<keyword evidence="3" id="KW-1185">Reference proteome</keyword>
<dbReference type="Proteomes" id="UP000603865">
    <property type="component" value="Unassembled WGS sequence"/>
</dbReference>
<dbReference type="AlphaFoldDB" id="A0A918F4E6"/>
<gene>
    <name evidence="2" type="ORF">GCM10008957_11350</name>
</gene>
<dbReference type="EMBL" id="BMQL01000004">
    <property type="protein sequence ID" value="GGR00312.1"/>
    <property type="molecule type" value="Genomic_DNA"/>
</dbReference>
<feature type="domain" description="Transglycosylase SLT" evidence="1">
    <location>
        <begin position="733"/>
        <end position="784"/>
    </location>
</feature>
<dbReference type="RefSeq" id="WP_189088554.1">
    <property type="nucleotide sequence ID" value="NZ_BMQL01000004.1"/>
</dbReference>
<protein>
    <recommendedName>
        <fullName evidence="1">Transglycosylase SLT domain-containing protein</fullName>
    </recommendedName>
</protein>
<name>A0A918F4E6_9DEIO</name>
<dbReference type="Pfam" id="PF01464">
    <property type="entry name" value="SLT"/>
    <property type="match status" value="1"/>
</dbReference>
<dbReference type="SUPFAM" id="SSF53955">
    <property type="entry name" value="Lysozyme-like"/>
    <property type="match status" value="1"/>
</dbReference>
<accession>A0A918F4E6</accession>
<reference evidence="2" key="1">
    <citation type="journal article" date="2014" name="Int. J. Syst. Evol. Microbiol.">
        <title>Complete genome sequence of Corynebacterium casei LMG S-19264T (=DSM 44701T), isolated from a smear-ripened cheese.</title>
        <authorList>
            <consortium name="US DOE Joint Genome Institute (JGI-PGF)"/>
            <person name="Walter F."/>
            <person name="Albersmeier A."/>
            <person name="Kalinowski J."/>
            <person name="Ruckert C."/>
        </authorList>
    </citation>
    <scope>NUCLEOTIDE SEQUENCE</scope>
    <source>
        <strain evidence="2">JCM 31311</strain>
    </source>
</reference>
<organism evidence="2 3">
    <name type="scientific">Deinococcus ruber</name>
    <dbReference type="NCBI Taxonomy" id="1848197"/>
    <lineage>
        <taxon>Bacteria</taxon>
        <taxon>Thermotogati</taxon>
        <taxon>Deinococcota</taxon>
        <taxon>Deinococci</taxon>
        <taxon>Deinococcales</taxon>
        <taxon>Deinococcaceae</taxon>
        <taxon>Deinococcus</taxon>
    </lineage>
</organism>
<dbReference type="InterPro" id="IPR008258">
    <property type="entry name" value="Transglycosylase_SLT_dom_1"/>
</dbReference>
<comment type="caution">
    <text evidence="2">The sequence shown here is derived from an EMBL/GenBank/DDBJ whole genome shotgun (WGS) entry which is preliminary data.</text>
</comment>